<dbReference type="EMBL" id="SHLA01000001">
    <property type="protein sequence ID" value="RZU60838.1"/>
    <property type="molecule type" value="Genomic_DNA"/>
</dbReference>
<dbReference type="AlphaFoldDB" id="A0A4Q8A9X1"/>
<evidence type="ECO:0000259" key="3">
    <source>
        <dbReference type="SMART" id="SM00829"/>
    </source>
</evidence>
<comment type="similarity">
    <text evidence="2">Belongs to the zinc-containing alcohol dehydrogenase family. Quinone oxidoreductase subfamily.</text>
</comment>
<dbReference type="Gene3D" id="3.40.50.720">
    <property type="entry name" value="NAD(P)-binding Rossmann-like Domain"/>
    <property type="match status" value="1"/>
</dbReference>
<dbReference type="Proteomes" id="UP000292685">
    <property type="component" value="Unassembled WGS sequence"/>
</dbReference>
<dbReference type="CDD" id="cd08252">
    <property type="entry name" value="AL_MDR"/>
    <property type="match status" value="1"/>
</dbReference>
<dbReference type="Gene3D" id="3.90.180.10">
    <property type="entry name" value="Medium-chain alcohol dehydrogenases, catalytic domain"/>
    <property type="match status" value="1"/>
</dbReference>
<comment type="caution">
    <text evidence="4">The sequence shown here is derived from an EMBL/GenBank/DDBJ whole genome shotgun (WGS) entry which is preliminary data.</text>
</comment>
<dbReference type="RefSeq" id="WP_242607465.1">
    <property type="nucleotide sequence ID" value="NZ_SHLA01000001.1"/>
</dbReference>
<proteinExistence type="inferred from homology"/>
<dbReference type="InterPro" id="IPR051603">
    <property type="entry name" value="Zinc-ADH_QOR/CCCR"/>
</dbReference>
<dbReference type="SUPFAM" id="SSF50129">
    <property type="entry name" value="GroES-like"/>
    <property type="match status" value="1"/>
</dbReference>
<evidence type="ECO:0000313" key="4">
    <source>
        <dbReference type="EMBL" id="RZU60838.1"/>
    </source>
</evidence>
<organism evidence="4 5">
    <name type="scientific">Zhihengliuella halotolerans</name>
    <dbReference type="NCBI Taxonomy" id="370736"/>
    <lineage>
        <taxon>Bacteria</taxon>
        <taxon>Bacillati</taxon>
        <taxon>Actinomycetota</taxon>
        <taxon>Actinomycetes</taxon>
        <taxon>Micrococcales</taxon>
        <taxon>Micrococcaceae</taxon>
        <taxon>Zhihengliuella</taxon>
    </lineage>
</organism>
<dbReference type="InterPro" id="IPR014182">
    <property type="entry name" value="ADH_Zn_typ-1"/>
</dbReference>
<dbReference type="PANTHER" id="PTHR44154">
    <property type="entry name" value="QUINONE OXIDOREDUCTASE"/>
    <property type="match status" value="1"/>
</dbReference>
<dbReference type="SMART" id="SM00829">
    <property type="entry name" value="PKS_ER"/>
    <property type="match status" value="1"/>
</dbReference>
<evidence type="ECO:0000256" key="1">
    <source>
        <dbReference type="ARBA" id="ARBA00022857"/>
    </source>
</evidence>
<protein>
    <recommendedName>
        <fullName evidence="2">Zinc-type alcohol dehydrogenase-like protein</fullName>
    </recommendedName>
</protein>
<keyword evidence="5" id="KW-1185">Reference proteome</keyword>
<dbReference type="InterPro" id="IPR011032">
    <property type="entry name" value="GroES-like_sf"/>
</dbReference>
<keyword evidence="2" id="KW-0862">Zinc</keyword>
<dbReference type="SUPFAM" id="SSF51735">
    <property type="entry name" value="NAD(P)-binding Rossmann-fold domains"/>
    <property type="match status" value="1"/>
</dbReference>
<reference evidence="4 5" key="1">
    <citation type="submission" date="2019-02" db="EMBL/GenBank/DDBJ databases">
        <title>Sequencing the genomes of 1000 actinobacteria strains.</title>
        <authorList>
            <person name="Klenk H.-P."/>
        </authorList>
    </citation>
    <scope>NUCLEOTIDE SEQUENCE [LARGE SCALE GENOMIC DNA]</scope>
    <source>
        <strain evidence="4 5">DSM 17364</strain>
    </source>
</reference>
<sequence length="343" mass="36008">MTVQINPTTETMSAVVTRAGGSIDGPGSLVDSVIPAPGRPAGRDLLVRISAVSVNPVDVKVRASGGGDAERVLGWDASGTVVAVGEDATLFEPGDEVYYAGALTRPGSYAEQQLVDERIVGRKPASLTHAEAAALPLTAITAWESLFDKLRLDASSTGTLLVLGAAGGVGSILIQLAKALTGVRVIASASRAESRGWVEAMGADAVVDHSADDLAAQILALAPEGVDYVFTPQSAGRMDLFAEVTRPFGEIVGIDDPSDLDLMALKGKALTWHWEMMFARSLHGYDPIAQHRLLDRVAELVDADVLRTTLTKTLTPIDADTLREAHRLVETGRVVGKIVVAEG</sequence>
<feature type="domain" description="Enoyl reductase (ER)" evidence="3">
    <location>
        <begin position="27"/>
        <end position="340"/>
    </location>
</feature>
<dbReference type="Pfam" id="PF13602">
    <property type="entry name" value="ADH_zinc_N_2"/>
    <property type="match status" value="1"/>
</dbReference>
<dbReference type="InterPro" id="IPR020843">
    <property type="entry name" value="ER"/>
</dbReference>
<dbReference type="Pfam" id="PF08240">
    <property type="entry name" value="ADH_N"/>
    <property type="match status" value="1"/>
</dbReference>
<evidence type="ECO:0000313" key="5">
    <source>
        <dbReference type="Proteomes" id="UP000292685"/>
    </source>
</evidence>
<dbReference type="NCBIfam" id="TIGR02817">
    <property type="entry name" value="adh_fam_1"/>
    <property type="match status" value="1"/>
</dbReference>
<keyword evidence="1" id="KW-0521">NADP</keyword>
<gene>
    <name evidence="4" type="ORF">EV380_0387</name>
</gene>
<accession>A0A4Q8A9X1</accession>
<dbReference type="GO" id="GO:0008270">
    <property type="term" value="F:zinc ion binding"/>
    <property type="evidence" value="ECO:0007669"/>
    <property type="project" value="InterPro"/>
</dbReference>
<dbReference type="InterPro" id="IPR036291">
    <property type="entry name" value="NAD(P)-bd_dom_sf"/>
</dbReference>
<keyword evidence="2" id="KW-0560">Oxidoreductase</keyword>
<evidence type="ECO:0000256" key="2">
    <source>
        <dbReference type="RuleBase" id="RU364000"/>
    </source>
</evidence>
<dbReference type="GO" id="GO:0016491">
    <property type="term" value="F:oxidoreductase activity"/>
    <property type="evidence" value="ECO:0007669"/>
    <property type="project" value="UniProtKB-KW"/>
</dbReference>
<dbReference type="PANTHER" id="PTHR44154:SF1">
    <property type="entry name" value="QUINONE OXIDOREDUCTASE"/>
    <property type="match status" value="1"/>
</dbReference>
<keyword evidence="2" id="KW-0479">Metal-binding</keyword>
<dbReference type="InterPro" id="IPR013154">
    <property type="entry name" value="ADH-like_N"/>
</dbReference>
<name>A0A4Q8A9X1_9MICC</name>